<evidence type="ECO:0000256" key="1">
    <source>
        <dbReference type="SAM" id="MobiDB-lite"/>
    </source>
</evidence>
<dbReference type="EMBL" id="JQIM01000010">
    <property type="protein sequence ID" value="KGX07792.1"/>
    <property type="molecule type" value="Genomic_DNA"/>
</dbReference>
<evidence type="ECO:0000313" key="2">
    <source>
        <dbReference type="EMBL" id="KGX07792.1"/>
    </source>
</evidence>
<dbReference type="KEGG" id="but:X994_1965"/>
<feature type="region of interest" description="Disordered" evidence="1">
    <location>
        <begin position="109"/>
        <end position="140"/>
    </location>
</feature>
<feature type="region of interest" description="Disordered" evidence="1">
    <location>
        <begin position="59"/>
        <end position="88"/>
    </location>
</feature>
<accession>A0AA40MED9</accession>
<protein>
    <submittedName>
        <fullName evidence="2">Uncharacterized protein</fullName>
    </submittedName>
</protein>
<proteinExistence type="predicted"/>
<feature type="region of interest" description="Disordered" evidence="1">
    <location>
        <begin position="210"/>
        <end position="233"/>
    </location>
</feature>
<dbReference type="AlphaFoldDB" id="A0AA40MED9"/>
<name>A0AA40MED9_BURPE</name>
<reference evidence="2 3" key="1">
    <citation type="submission" date="2014-08" db="EMBL/GenBank/DDBJ databases">
        <authorList>
            <person name="Bunnell A."/>
            <person name="Chain P.S."/>
            <person name="Chertkov O."/>
            <person name="Currie B.J."/>
            <person name="Daligault H.E."/>
            <person name="Davenport K.W."/>
            <person name="Davis C."/>
            <person name="Gleasner C.D."/>
            <person name="Johnson S.L."/>
            <person name="Kaestli M."/>
            <person name="Koren S."/>
            <person name="Kunde Y.A."/>
            <person name="Mayo M."/>
            <person name="McMurry K.K."/>
            <person name="Price E.P."/>
            <person name="Reitenga K.G."/>
            <person name="Robison R."/>
            <person name="Rosovitz M.J."/>
            <person name="Sarovich D.S."/>
            <person name="Teshima H."/>
        </authorList>
    </citation>
    <scope>NUCLEOTIDE SEQUENCE [LARGE SCALE GENOMIC DNA]</scope>
    <source>
        <strain evidence="2 3">MSHR44</strain>
    </source>
</reference>
<gene>
    <name evidence="2" type="ORF">Y036_1252</name>
</gene>
<sequence>MFDDRQWRQHGIGATPSAIRPRDCRARKPAKRSFEDGKSIFSPPLDAHRQVNRIAAGSVHRRQPLDNRSVASPHRGVGKQTTHNARSMRDRCEGLRRWLDYHGMSSPIFNSLGKPSERRDEGRPNIPAARHGATRQATTEKSAYWPRWPLRYNPSPSRTPRHTPLLGMPVLRRNAVSWFIKKPKPIKVARIAARKIRICCVNITSCPHINQSKNSDNRSTTQIACHSTQSNGK</sequence>
<comment type="caution">
    <text evidence="2">The sequence shown here is derived from an EMBL/GenBank/DDBJ whole genome shotgun (WGS) entry which is preliminary data.</text>
</comment>
<feature type="compositionally biased region" description="Basic and acidic residues" evidence="1">
    <location>
        <begin position="20"/>
        <end position="38"/>
    </location>
</feature>
<feature type="region of interest" description="Disordered" evidence="1">
    <location>
        <begin position="1"/>
        <end position="44"/>
    </location>
</feature>
<dbReference type="Proteomes" id="UP000030475">
    <property type="component" value="Unassembled WGS sequence"/>
</dbReference>
<organism evidence="2 3">
    <name type="scientific">Burkholderia pseudomallei</name>
    <name type="common">Pseudomonas pseudomallei</name>
    <dbReference type="NCBI Taxonomy" id="28450"/>
    <lineage>
        <taxon>Bacteria</taxon>
        <taxon>Pseudomonadati</taxon>
        <taxon>Pseudomonadota</taxon>
        <taxon>Betaproteobacteria</taxon>
        <taxon>Burkholderiales</taxon>
        <taxon>Burkholderiaceae</taxon>
        <taxon>Burkholderia</taxon>
        <taxon>pseudomallei group</taxon>
    </lineage>
</organism>
<evidence type="ECO:0000313" key="3">
    <source>
        <dbReference type="Proteomes" id="UP000030475"/>
    </source>
</evidence>